<reference evidence="2 3" key="1">
    <citation type="submission" date="2015-07" db="EMBL/GenBank/DDBJ databases">
        <title>Emmonsia species relationships and genome sequence.</title>
        <authorList>
            <consortium name="The Broad Institute Genomics Platform"/>
            <person name="Cuomo C.A."/>
            <person name="Munoz J.F."/>
            <person name="Imamovic A."/>
            <person name="Priest M.E."/>
            <person name="Young S."/>
            <person name="Clay O.K."/>
            <person name="McEwen J.G."/>
        </authorList>
    </citation>
    <scope>NUCLEOTIDE SEQUENCE [LARGE SCALE GENOMIC DNA]</scope>
    <source>
        <strain evidence="2 3">UAMH 9510</strain>
    </source>
</reference>
<dbReference type="Proteomes" id="UP000182235">
    <property type="component" value="Unassembled WGS sequence"/>
</dbReference>
<dbReference type="VEuPathDB" id="FungiDB:AJ78_07140"/>
<evidence type="ECO:0008006" key="4">
    <source>
        <dbReference type="Google" id="ProtNLM"/>
    </source>
</evidence>
<feature type="compositionally biased region" description="Basic and acidic residues" evidence="1">
    <location>
        <begin position="30"/>
        <end position="42"/>
    </location>
</feature>
<organism evidence="2 3">
    <name type="scientific">Emergomyces pasteurianus Ep9510</name>
    <dbReference type="NCBI Taxonomy" id="1447872"/>
    <lineage>
        <taxon>Eukaryota</taxon>
        <taxon>Fungi</taxon>
        <taxon>Dikarya</taxon>
        <taxon>Ascomycota</taxon>
        <taxon>Pezizomycotina</taxon>
        <taxon>Eurotiomycetes</taxon>
        <taxon>Eurotiomycetidae</taxon>
        <taxon>Onygenales</taxon>
        <taxon>Ajellomycetaceae</taxon>
        <taxon>Emergomyces</taxon>
    </lineage>
</organism>
<protein>
    <recommendedName>
        <fullName evidence="4">C2H2-type domain-containing protein</fullName>
    </recommendedName>
</protein>
<gene>
    <name evidence="2" type="ORF">AJ78_07140</name>
</gene>
<name>A0A1J9P8J1_9EURO</name>
<proteinExistence type="predicted"/>
<keyword evidence="3" id="KW-1185">Reference proteome</keyword>
<comment type="caution">
    <text evidence="2">The sequence shown here is derived from an EMBL/GenBank/DDBJ whole genome shotgun (WGS) entry which is preliminary data.</text>
</comment>
<dbReference type="OrthoDB" id="4188731at2759"/>
<feature type="region of interest" description="Disordered" evidence="1">
    <location>
        <begin position="1"/>
        <end position="42"/>
    </location>
</feature>
<evidence type="ECO:0000313" key="2">
    <source>
        <dbReference type="EMBL" id="OJD12234.1"/>
    </source>
</evidence>
<accession>A0A1J9P8J1</accession>
<dbReference type="AlphaFoldDB" id="A0A1J9P8J1"/>
<dbReference type="EMBL" id="LGRN01000431">
    <property type="protein sequence ID" value="OJD12234.1"/>
    <property type="molecule type" value="Genomic_DNA"/>
</dbReference>
<evidence type="ECO:0000313" key="3">
    <source>
        <dbReference type="Proteomes" id="UP000182235"/>
    </source>
</evidence>
<evidence type="ECO:0000256" key="1">
    <source>
        <dbReference type="SAM" id="MobiDB-lite"/>
    </source>
</evidence>
<sequence length="248" mass="28619">MTRRYAANLHSGSSHLPTSSDVTSVSPPEQDQRSIKDSTKSDSRFHKIPSYQFHQENYPSPPNIGNADKVACERHVDTDLPPYMCIAHEYPESHPMFPEFDDWLNHMQGHGDGWYQEVFHLKSWACMLCEAKLEFYFDSKRLLAHMNEEHSELCTKQDLEIISRKRRKQPLREMEGKSARVDLEMSHPKPHTSLDDHSLDFDGTAENFDNVEGSPGPKASKSMALQHIIEKIGRRQWSLPMSNHKANY</sequence>
<feature type="compositionally biased region" description="Low complexity" evidence="1">
    <location>
        <begin position="17"/>
        <end position="28"/>
    </location>
</feature>